<dbReference type="InterPro" id="IPR023393">
    <property type="entry name" value="START-like_dom_sf"/>
</dbReference>
<dbReference type="SUPFAM" id="SSF55961">
    <property type="entry name" value="Bet v1-like"/>
    <property type="match status" value="1"/>
</dbReference>
<dbReference type="AlphaFoldDB" id="A0A4U1JJ89"/>
<accession>A0A4U1JJ89</accession>
<protein>
    <recommendedName>
        <fullName evidence="3">Ribosome association toxin RatA</fullName>
    </recommendedName>
</protein>
<dbReference type="OrthoDB" id="5515633at2"/>
<organism evidence="1 2">
    <name type="scientific">Polyangium fumosum</name>
    <dbReference type="NCBI Taxonomy" id="889272"/>
    <lineage>
        <taxon>Bacteria</taxon>
        <taxon>Pseudomonadati</taxon>
        <taxon>Myxococcota</taxon>
        <taxon>Polyangia</taxon>
        <taxon>Polyangiales</taxon>
        <taxon>Polyangiaceae</taxon>
        <taxon>Polyangium</taxon>
    </lineage>
</organism>
<dbReference type="RefSeq" id="WP_136927422.1">
    <property type="nucleotide sequence ID" value="NZ_SSMQ01000002.1"/>
</dbReference>
<gene>
    <name evidence="1" type="ORF">E8A74_03285</name>
</gene>
<dbReference type="EMBL" id="SSMQ01000002">
    <property type="protein sequence ID" value="TKD12784.1"/>
    <property type="molecule type" value="Genomic_DNA"/>
</dbReference>
<evidence type="ECO:0008006" key="3">
    <source>
        <dbReference type="Google" id="ProtNLM"/>
    </source>
</evidence>
<proteinExistence type="predicted"/>
<name>A0A4U1JJ89_9BACT</name>
<evidence type="ECO:0000313" key="1">
    <source>
        <dbReference type="EMBL" id="TKD12784.1"/>
    </source>
</evidence>
<comment type="caution">
    <text evidence="1">The sequence shown here is derived from an EMBL/GenBank/DDBJ whole genome shotgun (WGS) entry which is preliminary data.</text>
</comment>
<evidence type="ECO:0000313" key="2">
    <source>
        <dbReference type="Proteomes" id="UP000309215"/>
    </source>
</evidence>
<dbReference type="Pfam" id="PF10604">
    <property type="entry name" value="Polyketide_cyc2"/>
    <property type="match status" value="1"/>
</dbReference>
<dbReference type="Proteomes" id="UP000309215">
    <property type="component" value="Unassembled WGS sequence"/>
</dbReference>
<keyword evidence="2" id="KW-1185">Reference proteome</keyword>
<sequence length="199" mass="21785">MERERTSLFARRALALLGGAALVGMTLLGPEAAAGGSAPPDIRMVEVKGSDTPKVVAKAVIDQPPEKVWQVVSECASYKKRMPRIEASKLVKQDGNKHTCEVTIAMPFPLSNLTAVTEAVHEVSDKGMSRRWKLLRGDYKFNEGSWEVKPHDGGKKSLLVYTVHAEPNTALPGWIREAAQKKAIPELFERVGDEAAKLK</sequence>
<reference evidence="1 2" key="1">
    <citation type="submission" date="2019-04" db="EMBL/GenBank/DDBJ databases">
        <authorList>
            <person name="Li Y."/>
            <person name="Wang J."/>
        </authorList>
    </citation>
    <scope>NUCLEOTIDE SEQUENCE [LARGE SCALE GENOMIC DNA]</scope>
    <source>
        <strain evidence="1 2">DSM 14668</strain>
    </source>
</reference>
<dbReference type="InterPro" id="IPR019587">
    <property type="entry name" value="Polyketide_cyclase/dehydratase"/>
</dbReference>
<dbReference type="Gene3D" id="3.30.530.20">
    <property type="match status" value="1"/>
</dbReference>